<proteinExistence type="inferred from homology"/>
<comment type="subcellular location">
    <subcellularLocation>
        <location evidence="7">Cell membrane</location>
    </subcellularLocation>
</comment>
<comment type="similarity">
    <text evidence="7">Belongs to the glycosyltransferase group 1 family.</text>
</comment>
<keyword evidence="4 7" id="KW-0808">Transferase</keyword>
<dbReference type="SUPFAM" id="SSF53756">
    <property type="entry name" value="UDP-Glycosyltransferase/glycogen phosphorylase"/>
    <property type="match status" value="1"/>
</dbReference>
<accession>A0ABP8MRX7</accession>
<evidence type="ECO:0000256" key="6">
    <source>
        <dbReference type="ARBA" id="ARBA00049183"/>
    </source>
</evidence>
<dbReference type="Gene3D" id="3.40.50.11720">
    <property type="entry name" value="3-Deoxy-D-manno-octulosonic-acid transferase, N-terminal domain"/>
    <property type="match status" value="1"/>
</dbReference>
<dbReference type="InterPro" id="IPR007507">
    <property type="entry name" value="Glycos_transf_N"/>
</dbReference>
<keyword evidence="7" id="KW-1003">Cell membrane</keyword>
<dbReference type="InterPro" id="IPR039901">
    <property type="entry name" value="Kdotransferase"/>
</dbReference>
<reference evidence="10" key="1">
    <citation type="journal article" date="2019" name="Int. J. Syst. Evol. Microbiol.">
        <title>The Global Catalogue of Microorganisms (GCM) 10K type strain sequencing project: providing services to taxonomists for standard genome sequencing and annotation.</title>
        <authorList>
            <consortium name="The Broad Institute Genomics Platform"/>
            <consortium name="The Broad Institute Genome Sequencing Center for Infectious Disease"/>
            <person name="Wu L."/>
            <person name="Ma J."/>
        </authorList>
    </citation>
    <scope>NUCLEOTIDE SEQUENCE [LARGE SCALE GENOMIC DNA]</scope>
    <source>
        <strain evidence="10">JCM 31921</strain>
    </source>
</reference>
<protein>
    <recommendedName>
        <fullName evidence="3 7">3-deoxy-D-manno-octulosonic acid transferase</fullName>
        <shortName evidence="7">Kdo transferase</shortName>
        <ecNumber evidence="2 7">2.4.99.12</ecNumber>
    </recommendedName>
    <alternativeName>
        <fullName evidence="5 7">Lipid IV(A) 3-deoxy-D-manno-octulosonic acid transferase</fullName>
    </alternativeName>
</protein>
<sequence length="418" mass="47943">MLYCYRFLITMYEWMLRCAAPFKPKAKLFLEGRKGLLLRIKAVMAGESRPRIWVHCASLGEFEQGRNLIELLRSEYPGYALVLTFFSPSGYQVRKKYKGADYVFYLPLDKREHAEQFVLDVQPSLAVFVKYDLWYYYLSTLQRRQIPAILISAIFREHQNFFKFYGGLRRDMLRMFTHIFVQDELSQQLLQGIGINQVTVAGDTRFDRVLFVKHKMSSLPEVERLCQNHKLLIAGSTWAPDEALLAEVLPVLPDNWKLVIVPHEVDQQRIEKVAKTFNGKIKRWSEWEDGAAFTERVLVVDTIGILLKLYRYASIAWIGGGLSATGVHNVLEPAVYGIPCAFGPQYTDYLEAQELIQSGGATACSNKKELMLFLSSMLENPAQYQFKASAAGNYVASRAGATRRILDYLAEKNWLKTL</sequence>
<dbReference type="Proteomes" id="UP001501410">
    <property type="component" value="Unassembled WGS sequence"/>
</dbReference>
<dbReference type="RefSeq" id="WP_344824481.1">
    <property type="nucleotide sequence ID" value="NZ_BAABEZ010000022.1"/>
</dbReference>
<keyword evidence="7" id="KW-0448">Lipopolysaccharide biosynthesis</keyword>
<dbReference type="Gene3D" id="3.40.50.2000">
    <property type="entry name" value="Glycogen Phosphorylase B"/>
    <property type="match status" value="1"/>
</dbReference>
<dbReference type="EMBL" id="BAABEZ010000022">
    <property type="protein sequence ID" value="GAA4453447.1"/>
    <property type="molecule type" value="Genomic_DNA"/>
</dbReference>
<dbReference type="PANTHER" id="PTHR42755">
    <property type="entry name" value="3-DEOXY-MANNO-OCTULOSONATE CYTIDYLYLTRANSFERASE"/>
    <property type="match status" value="1"/>
</dbReference>
<comment type="catalytic activity">
    <reaction evidence="6 7">
        <text>lipid IVA (E. coli) + CMP-3-deoxy-beta-D-manno-octulosonate = alpha-Kdo-(2-&gt;6)-lipid IVA (E. coli) + CMP + H(+)</text>
        <dbReference type="Rhea" id="RHEA:28066"/>
        <dbReference type="ChEBI" id="CHEBI:15378"/>
        <dbReference type="ChEBI" id="CHEBI:58603"/>
        <dbReference type="ChEBI" id="CHEBI:60364"/>
        <dbReference type="ChEBI" id="CHEBI:60377"/>
        <dbReference type="ChEBI" id="CHEBI:85987"/>
        <dbReference type="EC" id="2.4.99.12"/>
    </reaction>
</comment>
<dbReference type="PANTHER" id="PTHR42755:SF1">
    <property type="entry name" value="3-DEOXY-D-MANNO-OCTULOSONIC ACID TRANSFERASE, MITOCHONDRIAL-RELATED"/>
    <property type="match status" value="1"/>
</dbReference>
<dbReference type="InterPro" id="IPR038107">
    <property type="entry name" value="Glycos_transf_N_sf"/>
</dbReference>
<evidence type="ECO:0000313" key="9">
    <source>
        <dbReference type="EMBL" id="GAA4453447.1"/>
    </source>
</evidence>
<organism evidence="9 10">
    <name type="scientific">Rurimicrobium arvi</name>
    <dbReference type="NCBI Taxonomy" id="2049916"/>
    <lineage>
        <taxon>Bacteria</taxon>
        <taxon>Pseudomonadati</taxon>
        <taxon>Bacteroidota</taxon>
        <taxon>Chitinophagia</taxon>
        <taxon>Chitinophagales</taxon>
        <taxon>Chitinophagaceae</taxon>
        <taxon>Rurimicrobium</taxon>
    </lineage>
</organism>
<dbReference type="Pfam" id="PF04413">
    <property type="entry name" value="Glycos_transf_N"/>
    <property type="match status" value="1"/>
</dbReference>
<comment type="function">
    <text evidence="7">Involved in lipopolysaccharide (LPS) biosynthesis. Catalyzes the transfer of 3-deoxy-D-manno-octulosonate (Kdo) residue(s) from CMP-Kdo to lipid IV(A), the tetraacyldisaccharide-1,4'-bisphosphate precursor of lipid A.</text>
</comment>
<evidence type="ECO:0000256" key="3">
    <source>
        <dbReference type="ARBA" id="ARBA00019077"/>
    </source>
</evidence>
<comment type="caution">
    <text evidence="9">The sequence shown here is derived from an EMBL/GenBank/DDBJ whole genome shotgun (WGS) entry which is preliminary data.</text>
</comment>
<keyword evidence="10" id="KW-1185">Reference proteome</keyword>
<evidence type="ECO:0000259" key="8">
    <source>
        <dbReference type="Pfam" id="PF04413"/>
    </source>
</evidence>
<feature type="domain" description="3-deoxy-D-manno-octulosonic-acid transferase N-terminal" evidence="8">
    <location>
        <begin position="45"/>
        <end position="207"/>
    </location>
</feature>
<name>A0ABP8MRX7_9BACT</name>
<evidence type="ECO:0000256" key="7">
    <source>
        <dbReference type="RuleBase" id="RU365103"/>
    </source>
</evidence>
<dbReference type="EC" id="2.4.99.12" evidence="2 7"/>
<evidence type="ECO:0000256" key="5">
    <source>
        <dbReference type="ARBA" id="ARBA00031445"/>
    </source>
</evidence>
<evidence type="ECO:0000256" key="2">
    <source>
        <dbReference type="ARBA" id="ARBA00012621"/>
    </source>
</evidence>
<evidence type="ECO:0000313" key="10">
    <source>
        <dbReference type="Proteomes" id="UP001501410"/>
    </source>
</evidence>
<keyword evidence="7" id="KW-0472">Membrane</keyword>
<evidence type="ECO:0000256" key="1">
    <source>
        <dbReference type="ARBA" id="ARBA00004713"/>
    </source>
</evidence>
<evidence type="ECO:0000256" key="4">
    <source>
        <dbReference type="ARBA" id="ARBA00022679"/>
    </source>
</evidence>
<gene>
    <name evidence="9" type="ORF">GCM10023092_13840</name>
</gene>
<comment type="pathway">
    <text evidence="1 7">Bacterial outer membrane biogenesis; LPS core biosynthesis.</text>
</comment>